<organism evidence="2">
    <name type="scientific">uncultured Flavobacteriia bacterium</name>
    <dbReference type="NCBI Taxonomy" id="212695"/>
    <lineage>
        <taxon>Bacteria</taxon>
        <taxon>Pseudomonadati</taxon>
        <taxon>Bacteroidota</taxon>
        <taxon>Flavobacteriia</taxon>
        <taxon>environmental samples</taxon>
    </lineage>
</organism>
<dbReference type="Gene3D" id="2.60.40.10">
    <property type="entry name" value="Immunoglobulins"/>
    <property type="match status" value="7"/>
</dbReference>
<feature type="domain" description="PKD" evidence="1">
    <location>
        <begin position="61"/>
        <end position="133"/>
    </location>
</feature>
<feature type="domain" description="PKD" evidence="1">
    <location>
        <begin position="809"/>
        <end position="869"/>
    </location>
</feature>
<evidence type="ECO:0000313" key="2">
    <source>
        <dbReference type="EMBL" id="CCG00911.1"/>
    </source>
</evidence>
<dbReference type="Pfam" id="PF13585">
    <property type="entry name" value="CHU_C"/>
    <property type="match status" value="1"/>
</dbReference>
<feature type="domain" description="PKD" evidence="1">
    <location>
        <begin position="510"/>
        <end position="551"/>
    </location>
</feature>
<dbReference type="NCBIfam" id="TIGR04131">
    <property type="entry name" value="Bac_Flav_CTERM"/>
    <property type="match status" value="1"/>
</dbReference>
<dbReference type="InterPro" id="IPR000601">
    <property type="entry name" value="PKD_dom"/>
</dbReference>
<dbReference type="EMBL" id="FO117620">
    <property type="protein sequence ID" value="CCG00911.1"/>
    <property type="molecule type" value="Genomic_DNA"/>
</dbReference>
<proteinExistence type="predicted"/>
<dbReference type="InterPro" id="IPR035986">
    <property type="entry name" value="PKD_dom_sf"/>
</dbReference>
<dbReference type="Pfam" id="PF18911">
    <property type="entry name" value="PKD_4"/>
    <property type="match status" value="3"/>
</dbReference>
<dbReference type="Pfam" id="PF19406">
    <property type="entry name" value="PKD_5"/>
    <property type="match status" value="3"/>
</dbReference>
<dbReference type="InterPro" id="IPR013783">
    <property type="entry name" value="Ig-like_fold"/>
</dbReference>
<feature type="domain" description="PKD" evidence="1">
    <location>
        <begin position="2091"/>
        <end position="2151"/>
    </location>
</feature>
<reference evidence="2" key="1">
    <citation type="journal article" date="2012" name="Environ. Microbiol.">
        <title>Genomic content of uncultured Bacteroidetes from contrasting oceanic provinces in the North Atlantic Ocean.</title>
        <authorList>
            <person name="Gomez-Pereira P.R."/>
            <person name="Schuler M."/>
            <person name="Fuchs B.M."/>
            <person name="Bennke C."/>
            <person name="Teeling H."/>
            <person name="Waldmann J."/>
            <person name="Richter M."/>
            <person name="Barbe V."/>
            <person name="Bataille E."/>
            <person name="Glockner F.O."/>
            <person name="Amann R."/>
        </authorList>
    </citation>
    <scope>NUCLEOTIDE SEQUENCE</scope>
</reference>
<feature type="domain" description="PKD" evidence="1">
    <location>
        <begin position="980"/>
        <end position="1031"/>
    </location>
</feature>
<accession>H6RIG5</accession>
<dbReference type="SUPFAM" id="SSF49299">
    <property type="entry name" value="PKD domain"/>
    <property type="match status" value="6"/>
</dbReference>
<dbReference type="CDD" id="cd00146">
    <property type="entry name" value="PKD"/>
    <property type="match status" value="3"/>
</dbReference>
<dbReference type="InterPro" id="IPR045828">
    <property type="entry name" value="PKD_Bacteroidetes"/>
</dbReference>
<dbReference type="PROSITE" id="PS50093">
    <property type="entry name" value="PKD"/>
    <property type="match status" value="6"/>
</dbReference>
<protein>
    <submittedName>
        <fullName evidence="2">PKD domain containing protein</fullName>
    </submittedName>
</protein>
<dbReference type="InterPro" id="IPR026341">
    <property type="entry name" value="T9SS_type_B"/>
</dbReference>
<name>H6RIG5_9BACT</name>
<evidence type="ECO:0000259" key="1">
    <source>
        <dbReference type="PROSITE" id="PS50093"/>
    </source>
</evidence>
<reference evidence="2" key="2">
    <citation type="submission" date="2012-02" db="EMBL/GenBank/DDBJ databases">
        <authorList>
            <person name="Genoscope - CEA"/>
        </authorList>
    </citation>
    <scope>NUCLEOTIDE SEQUENCE</scope>
</reference>
<gene>
    <name evidence="2" type="ORF">VIS_S3CLB100026</name>
</gene>
<dbReference type="SMART" id="SM00089">
    <property type="entry name" value="PKD"/>
    <property type="match status" value="7"/>
</dbReference>
<dbReference type="InterPro" id="IPR022409">
    <property type="entry name" value="PKD/Chitinase_dom"/>
</dbReference>
<sequence length="2331" mass="243684">MASYSWSVTLQGSGTSSSYNVNPVAFVLDNPGLYDISLTVSDVVGTSTTTELGFLEVYTNPIVDYAVSVGPYCAPATLDFTSTSTAGSGTIVSYVAFTDGTPYSTADFQHTYSSVGTYAVNVSIENSFGCVASGDLADIVVTEFPSLTSPLNPNTICSGSVFNYTPTSTIFGSTFSWVRAVNPDIAEVASNGVGDISEMLTSTSGSNVPVTYVVTNTSPGGCVNIQNVVVTVQPLPSVTIDDIDICTGEAGTLTATPSQVGGVYLWNTAATTQSISITTPGVYSVSYSVGSCASTPADAIVTETAPPSITGITIVENSGLLPDDGMMCKGSDVVTLTASASSGTGTFSWTPSGFGNSIDVSPNSTTTYTVVYTDGGCASAPFSQTITVFSSPTNNFSSTIINSCNSPVTTDYTSTSSGTIVWSFTGGTPATGAGQGPIPVTYNSSGVYGITMQNTSAQGCVTVSDFPTAIVIGNGFPPTSSFANTTPDVQCIEGNSFCFDYTGFGADTCQWDFGDGSPIELHDQDTVICHSYSELGSFTVTMIPFTTVGSALGCSGIGSTLTIELTGPVSAFTVSPLDCEDQLTRTYTSTSTGVSGTTQYTWDLESPTIQVTGVTSTTHTFSDYSPNFASPYIITLTVEDVATGCPPSIATQNILAYPNDQTHFESYTDISQATPSSEVCLGDELVFYNTTPLPQNTNPTTNSQDTQWDWTIDNGLQWFTSSEYRGSPEDLLYSPTALTTSGNVPWVPGVYTVSMRNRANNNGTYCYDTVAKQITVHGIIGDFTVPDTVCVDQVFDIVDNSTAPLTSIVSREWDWESDGIVDLSGNVSTTVHSFSTPGTYTISMTAEDEFGCPKTVTQTIVVREVLASFSIDRDFICNEQEITITNNNSISFGASSYQWIANTALSPTIPGTSSDFNPGSFLFDEQGVGSISLTLTDNLGCTDDTTISITVFDVFAAATGSPNSSSCFNPPTVVTFTNLSGNNVDATSYEWDFGNGETSTDEIPSTIYSLPGVFDVTLIVQSLTGGCADTTIVETINIGGPFGSIAVTNPVLDGCSCYAADIDLTTSDVAEATLLYGDGSFENITINSTETITHQYCNSGTTSQSLTPILFISSGTCNGNISATETVTIHPNPNVINPGNFEYCEGENIAEIPLTGSVPGAIYNWENDNVTIGLNANGAGNIASFTVQSPGGPDNVANIIVTPLIAATGCSGAAESFSLTVKNTAIADAGSAIVICAGSDVPLNGSFGGGATSASWTTTGSGIFDDANSLAATYTPSVDDIIAGTVTLTLTTDDPVGPCPANSSDVIVTINAGVTVNAGPAATICSDDTFTTSGTIGGSASSGEWNTSGTGLFIFATDPITVYVPSIADFLAGSVQLTLSTDDPGGPCSQSSSTMTLTFSDAATLTVDTPLESCIGTSVALNAVIGGSASGVTWSTSESGVFSDVNNLNPSYTPSNIENLGGQAIVTATVSDPDGVGPCLALTEDVLITLLDTVTLSAGPTQTICEGDDVSLNGVVGGSAVTGQWTLTDGLFIPDANNLNAIYTPSATDIINGSVELILTTNDPAGPCSPASDTVLITINPSPVLSSSASIDICSGNPVDYPITSNVSSTFTWVAQVDNTLVDGELLTEQNSSGIDDVLINTSVDLQTVNYFIFASAIGTGCVNENQLVSVNVSPVFTMDTPDNQLNCVGEDTDNVFFSSSFAGVSYQWTNDNLQMGLAASGSTDILSFLAVNNTAIIQTGVISVTPFIDGCAGTEVNFEITVNPSSIVNDPGVISECDGAPTSDIIFTGSDPSIIYNWTNTNVAIGLPVAGSGDILSFIATNLTNDPIQATIEVTPELNGCDGIAQTFTITVHPLPDVEAGTDTTLCFEQSITLTATGANNYAWDNGVINGVELFPSSTIMYNVVGTDTNLCQNTDSILVTYTLDLPPIVNAGMDTAICIGEDMLLAASGDAIIYLWNNGVIDGEVFVPGITNEYVVIGTAANGCVESDTVLVVVNPLPVIIAFASHDFICDGESTILWGEGADTYVWDQSVVDSIALIPSVTSTYTVVGFDLNGCTDTIEIEVIVNPLPDVLFSTNITDGGCLPFEPLFTDLTEGPASNSVMWYFGNGASSTQMGSVINTYDSYGCYDITLVSTTTEGCTDSLTQQNFVCVNEVNAEFQPNVYEQSVVNPIFEFTNSSTNATSFEWFFGDGAESDFVNTTHFYDSYGNYLVALVAMADDGCTDTTYVAITVVDEVLFYVPNSFTPNGDGQNDVFIPVLSAGYDRERGYEFSIYNRWGERVYFTDTPGEGWDATFNNKMVQNGTYTYYIKFKDSMNNEVYDYKGHVNVIK</sequence>
<feature type="domain" description="PKD" evidence="1">
    <location>
        <begin position="2174"/>
        <end position="2233"/>
    </location>
</feature>